<dbReference type="AlphaFoldDB" id="A0A126V0J3"/>
<comment type="similarity">
    <text evidence="1">Belongs to the universal stress protein A family.</text>
</comment>
<feature type="domain" description="UspA" evidence="2">
    <location>
        <begin position="3"/>
        <end position="144"/>
    </location>
</feature>
<evidence type="ECO:0000259" key="2">
    <source>
        <dbReference type="Pfam" id="PF00582"/>
    </source>
</evidence>
<dbReference type="STRING" id="1579316.RC74_11815"/>
<keyword evidence="4" id="KW-1185">Reference proteome</keyword>
<dbReference type="Proteomes" id="UP000070371">
    <property type="component" value="Chromosome"/>
</dbReference>
<evidence type="ECO:0000313" key="4">
    <source>
        <dbReference type="Proteomes" id="UP000070371"/>
    </source>
</evidence>
<dbReference type="InterPro" id="IPR006016">
    <property type="entry name" value="UspA"/>
</dbReference>
<dbReference type="InterPro" id="IPR006015">
    <property type="entry name" value="Universal_stress_UspA"/>
</dbReference>
<reference evidence="3 4" key="1">
    <citation type="submission" date="2016-02" db="EMBL/GenBank/DDBJ databases">
        <title>Complete genome sequence of Halocynthiibacter arcticus PAMC 20958t from arctic marine sediment.</title>
        <authorList>
            <person name="Lee Y.M."/>
            <person name="Baek K."/>
            <person name="Lee H.K."/>
            <person name="Shin S.C."/>
        </authorList>
    </citation>
    <scope>NUCLEOTIDE SEQUENCE [LARGE SCALE GENOMIC DNA]</scope>
    <source>
        <strain evidence="3">PAMC 20958</strain>
    </source>
</reference>
<dbReference type="CDD" id="cd00293">
    <property type="entry name" value="USP-like"/>
    <property type="match status" value="1"/>
</dbReference>
<dbReference type="PANTHER" id="PTHR46268:SF6">
    <property type="entry name" value="UNIVERSAL STRESS PROTEIN UP12"/>
    <property type="match status" value="1"/>
</dbReference>
<name>A0A126V0J3_9RHOB</name>
<dbReference type="Pfam" id="PF00582">
    <property type="entry name" value="Usp"/>
    <property type="match status" value="1"/>
</dbReference>
<proteinExistence type="inferred from homology"/>
<dbReference type="RefSeq" id="WP_039000382.1">
    <property type="nucleotide sequence ID" value="NZ_CP014327.1"/>
</dbReference>
<gene>
    <name evidence="3" type="ORF">RC74_11815</name>
</gene>
<dbReference type="SUPFAM" id="SSF52402">
    <property type="entry name" value="Adenine nucleotide alpha hydrolases-like"/>
    <property type="match status" value="1"/>
</dbReference>
<dbReference type="Gene3D" id="3.40.50.620">
    <property type="entry name" value="HUPs"/>
    <property type="match status" value="1"/>
</dbReference>
<evidence type="ECO:0000313" key="3">
    <source>
        <dbReference type="EMBL" id="AML51858.1"/>
    </source>
</evidence>
<evidence type="ECO:0000256" key="1">
    <source>
        <dbReference type="ARBA" id="ARBA00008791"/>
    </source>
</evidence>
<dbReference type="PRINTS" id="PR01438">
    <property type="entry name" value="UNVRSLSTRESS"/>
</dbReference>
<dbReference type="InterPro" id="IPR014729">
    <property type="entry name" value="Rossmann-like_a/b/a_fold"/>
</dbReference>
<dbReference type="EMBL" id="CP014327">
    <property type="protein sequence ID" value="AML51858.1"/>
    <property type="molecule type" value="Genomic_DNA"/>
</dbReference>
<organism evidence="3 4">
    <name type="scientific">Falsihalocynthiibacter arcticus</name>
    <dbReference type="NCBI Taxonomy" id="1579316"/>
    <lineage>
        <taxon>Bacteria</taxon>
        <taxon>Pseudomonadati</taxon>
        <taxon>Pseudomonadota</taxon>
        <taxon>Alphaproteobacteria</taxon>
        <taxon>Rhodobacterales</taxon>
        <taxon>Roseobacteraceae</taxon>
        <taxon>Falsihalocynthiibacter</taxon>
    </lineage>
</organism>
<protein>
    <submittedName>
        <fullName evidence="3">Universal stress protein</fullName>
    </submittedName>
</protein>
<sequence length="145" mass="15637">MKSKIVIGLDGAETGDRALAFAKDLASRMDDCELLAIYVIEWSPFTFQTAEENAQRHNRREEEIALATSRIVDPAVKALKEAGFNASGLVRHGDVAETLNKLTVQNGGTQIIVGRASSHGFAKRIFGSSTQNLVMHADVPVTVVG</sequence>
<dbReference type="KEGG" id="hat:RC74_11815"/>
<dbReference type="OrthoDB" id="5186731at2"/>
<accession>A0A126V0J3</accession>
<dbReference type="PANTHER" id="PTHR46268">
    <property type="entry name" value="STRESS RESPONSE PROTEIN NHAX"/>
    <property type="match status" value="1"/>
</dbReference>